<dbReference type="Pfam" id="PF21436">
    <property type="entry name" value="STT3-PglB_core"/>
    <property type="match status" value="1"/>
</dbReference>
<dbReference type="InterPro" id="IPR041563">
    <property type="entry name" value="STT3_PglB_C"/>
</dbReference>
<feature type="domain" description="STT3 subunit PglB C-terminal" evidence="1">
    <location>
        <begin position="98"/>
        <end position="177"/>
    </location>
</feature>
<dbReference type="EC" id="2.4.99.18" evidence="3"/>
<reference evidence="3" key="1">
    <citation type="submission" date="2016-10" db="EMBL/GenBank/DDBJ databases">
        <authorList>
            <person name="de Groot N.N."/>
        </authorList>
    </citation>
    <scope>NUCLEOTIDE SEQUENCE</scope>
</reference>
<dbReference type="EMBL" id="FPHF01000016">
    <property type="protein sequence ID" value="SFV52122.1"/>
    <property type="molecule type" value="Genomic_DNA"/>
</dbReference>
<name>A0A1W1BF34_9ZZZZ</name>
<organism evidence="3">
    <name type="scientific">hydrothermal vent metagenome</name>
    <dbReference type="NCBI Taxonomy" id="652676"/>
    <lineage>
        <taxon>unclassified sequences</taxon>
        <taxon>metagenomes</taxon>
        <taxon>ecological metagenomes</taxon>
    </lineage>
</organism>
<sequence length="216" mass="25183">MLLNTQESAAKMARLDVEYTEKNFESNRTGSTIEQMTKDYGFKDTNDFLLSLQTDIKLPEKTRDVYLYLPYRMLNILPTVSLFSNMDLMTGKGKKKPFFFVSRQFKDTNSKIDFGRGIYLDKATSSIIIGQQHLPIKRFVKTTYNKEIKLQTDVKVLNATANLSVIYMSNYNTFLILDEKMYNSMYIQLMVLEHADKNLFDEVILNPQVKIYKLKV</sequence>
<accession>A0A1W1BF34</accession>
<keyword evidence="3" id="KW-0808">Transferase</keyword>
<gene>
    <name evidence="3" type="ORF">MNB_SM-4-1178</name>
</gene>
<keyword evidence="3" id="KW-0328">Glycosyltransferase</keyword>
<evidence type="ECO:0000313" key="3">
    <source>
        <dbReference type="EMBL" id="SFV52122.1"/>
    </source>
</evidence>
<dbReference type="Gene3D" id="3.40.1380.40">
    <property type="match status" value="1"/>
</dbReference>
<dbReference type="GO" id="GO:0004579">
    <property type="term" value="F:dolichyl-diphosphooligosaccharide-protein glycotransferase activity"/>
    <property type="evidence" value="ECO:0007669"/>
    <property type="project" value="UniProtKB-EC"/>
</dbReference>
<proteinExistence type="predicted"/>
<evidence type="ECO:0000259" key="1">
    <source>
        <dbReference type="Pfam" id="PF18527"/>
    </source>
</evidence>
<dbReference type="Pfam" id="PF18527">
    <property type="entry name" value="STT3_PglB_C"/>
    <property type="match status" value="1"/>
</dbReference>
<dbReference type="InterPro" id="IPR048999">
    <property type="entry name" value="STT3-PglB_core"/>
</dbReference>
<dbReference type="AlphaFoldDB" id="A0A1W1BF34"/>
<feature type="domain" description="STT3/PglB/AglB core" evidence="2">
    <location>
        <begin position="1"/>
        <end position="90"/>
    </location>
</feature>
<evidence type="ECO:0000259" key="2">
    <source>
        <dbReference type="Pfam" id="PF21436"/>
    </source>
</evidence>
<protein>
    <submittedName>
        <fullName evidence="3">Oligosaccharyltransferase PglB</fullName>
        <ecNumber evidence="3">2.4.99.18</ecNumber>
    </submittedName>
</protein>